<dbReference type="OrthoDB" id="759001at2"/>
<evidence type="ECO:0000256" key="4">
    <source>
        <dbReference type="ARBA" id="ARBA00023163"/>
    </source>
</evidence>
<gene>
    <name evidence="5" type="ORF">IIF7_19664</name>
</gene>
<keyword evidence="6" id="KW-1185">Reference proteome</keyword>
<evidence type="ECO:0000313" key="6">
    <source>
        <dbReference type="Proteomes" id="UP000192746"/>
    </source>
</evidence>
<evidence type="ECO:0000313" key="5">
    <source>
        <dbReference type="EMBL" id="ORL43677.1"/>
    </source>
</evidence>
<dbReference type="PANTHER" id="PTHR43133:SF46">
    <property type="entry name" value="RNA POLYMERASE SIGMA-70 FACTOR ECF SUBFAMILY"/>
    <property type="match status" value="1"/>
</dbReference>
<dbReference type="AlphaFoldDB" id="A0A1Y1SY51"/>
<dbReference type="EMBL" id="ARYN01000029">
    <property type="protein sequence ID" value="ORL43677.1"/>
    <property type="molecule type" value="Genomic_DNA"/>
</dbReference>
<dbReference type="InterPro" id="IPR013325">
    <property type="entry name" value="RNA_pol_sigma_r2"/>
</dbReference>
<dbReference type="Gene3D" id="1.10.1740.10">
    <property type="match status" value="1"/>
</dbReference>
<name>A0A1Y1SY51_9FLAO</name>
<evidence type="ECO:0000256" key="3">
    <source>
        <dbReference type="ARBA" id="ARBA00023082"/>
    </source>
</evidence>
<dbReference type="InterPro" id="IPR039425">
    <property type="entry name" value="RNA_pol_sigma-70-like"/>
</dbReference>
<proteinExistence type="inferred from homology"/>
<comment type="similarity">
    <text evidence="1">Belongs to the sigma-70 factor family. ECF subfamily.</text>
</comment>
<dbReference type="InterPro" id="IPR014284">
    <property type="entry name" value="RNA_pol_sigma-70_dom"/>
</dbReference>
<dbReference type="PANTHER" id="PTHR43133">
    <property type="entry name" value="RNA POLYMERASE ECF-TYPE SIGMA FACTO"/>
    <property type="match status" value="1"/>
</dbReference>
<dbReference type="SUPFAM" id="SSF88659">
    <property type="entry name" value="Sigma3 and sigma4 domains of RNA polymerase sigma factors"/>
    <property type="match status" value="2"/>
</dbReference>
<dbReference type="NCBIfam" id="TIGR02937">
    <property type="entry name" value="sigma70-ECF"/>
    <property type="match status" value="1"/>
</dbReference>
<protein>
    <submittedName>
        <fullName evidence="5">RNA polymerase ECF-type sigma factor</fullName>
    </submittedName>
</protein>
<dbReference type="SUPFAM" id="SSF88946">
    <property type="entry name" value="Sigma2 domain of RNA polymerase sigma factors"/>
    <property type="match status" value="1"/>
</dbReference>
<evidence type="ECO:0000256" key="1">
    <source>
        <dbReference type="ARBA" id="ARBA00010641"/>
    </source>
</evidence>
<organism evidence="5 6">
    <name type="scientific">Zunongwangia atlantica 22II14-10F7</name>
    <dbReference type="NCBI Taxonomy" id="1185767"/>
    <lineage>
        <taxon>Bacteria</taxon>
        <taxon>Pseudomonadati</taxon>
        <taxon>Bacteroidota</taxon>
        <taxon>Flavobacteriia</taxon>
        <taxon>Flavobacteriales</taxon>
        <taxon>Flavobacteriaceae</taxon>
        <taxon>Zunongwangia</taxon>
    </lineage>
</organism>
<dbReference type="STRING" id="1185767.IIF7_19664"/>
<comment type="caution">
    <text evidence="5">The sequence shown here is derived from an EMBL/GenBank/DDBJ whole genome shotgun (WGS) entry which is preliminary data.</text>
</comment>
<dbReference type="Proteomes" id="UP000192746">
    <property type="component" value="Unassembled WGS sequence"/>
</dbReference>
<dbReference type="GO" id="GO:0006352">
    <property type="term" value="P:DNA-templated transcription initiation"/>
    <property type="evidence" value="ECO:0007669"/>
    <property type="project" value="InterPro"/>
</dbReference>
<keyword evidence="3" id="KW-0731">Sigma factor</keyword>
<dbReference type="GO" id="GO:0016987">
    <property type="term" value="F:sigma factor activity"/>
    <property type="evidence" value="ECO:0007669"/>
    <property type="project" value="UniProtKB-KW"/>
</dbReference>
<dbReference type="RefSeq" id="WP_084843393.1">
    <property type="nucleotide sequence ID" value="NZ_ARYN01000029.1"/>
</dbReference>
<evidence type="ECO:0000256" key="2">
    <source>
        <dbReference type="ARBA" id="ARBA00023015"/>
    </source>
</evidence>
<accession>A0A1Y1SY51</accession>
<dbReference type="InterPro" id="IPR013324">
    <property type="entry name" value="RNA_pol_sigma_r3/r4-like"/>
</dbReference>
<sequence length="259" mass="31543">MEREFKLLKEGHPDAMEFIYARYRQKLFWMGKNLIKDEFVVENILQDTFLTLWEKRDHIEDTKHILFFLLYVMKRQCIYYYCRPRNRFHRNMNRLEFFPNYQEYMHGFDPESEDLHLKEQEADQKAFDKISRVFPLLSPERRRLIELCIKYGFQYKNIAQVMGNTTMYISYEVKRAIEDIKKIIHKGKDLETKPEKVVVVKQQGKMTAEQEQVFQLRNEKQYSFAAIAEELKLSQKEVHKEFMAAYRLLQEKHEQQQSA</sequence>
<reference evidence="5 6" key="1">
    <citation type="submission" date="2013-04" db="EMBL/GenBank/DDBJ databases">
        <title>Zunongwangia sp. 22II14-10F7 Genome Sequencing.</title>
        <authorList>
            <person name="Lai Q."/>
            <person name="Shao Z."/>
        </authorList>
    </citation>
    <scope>NUCLEOTIDE SEQUENCE [LARGE SCALE GENOMIC DNA]</scope>
    <source>
        <strain evidence="5 6">22II14-10F7</strain>
    </source>
</reference>
<keyword evidence="4" id="KW-0804">Transcription</keyword>
<keyword evidence="2" id="KW-0805">Transcription regulation</keyword>